<dbReference type="InterPro" id="IPR050121">
    <property type="entry name" value="Cytochrome_P450_monoxygenase"/>
</dbReference>
<evidence type="ECO:0000256" key="11">
    <source>
        <dbReference type="SAM" id="Phobius"/>
    </source>
</evidence>
<evidence type="ECO:0000256" key="9">
    <source>
        <dbReference type="PIRSR" id="PIRSR602403-1"/>
    </source>
</evidence>
<dbReference type="PRINTS" id="PR00385">
    <property type="entry name" value="P450"/>
</dbReference>
<dbReference type="GO" id="GO:0044550">
    <property type="term" value="P:secondary metabolite biosynthetic process"/>
    <property type="evidence" value="ECO:0007669"/>
    <property type="project" value="UniProtKB-ARBA"/>
</dbReference>
<keyword evidence="13" id="KW-1185">Reference proteome</keyword>
<dbReference type="AlphaFoldDB" id="A0A084AWY3"/>
<evidence type="ECO:0000256" key="6">
    <source>
        <dbReference type="ARBA" id="ARBA00023002"/>
    </source>
</evidence>
<dbReference type="PANTHER" id="PTHR24305">
    <property type="entry name" value="CYTOCHROME P450"/>
    <property type="match status" value="1"/>
</dbReference>
<evidence type="ECO:0000256" key="2">
    <source>
        <dbReference type="ARBA" id="ARBA00004685"/>
    </source>
</evidence>
<name>A0A084AWY3_STACB</name>
<dbReference type="InterPro" id="IPR036396">
    <property type="entry name" value="Cyt_P450_sf"/>
</dbReference>
<keyword evidence="7 9" id="KW-0408">Iron</keyword>
<evidence type="ECO:0000256" key="3">
    <source>
        <dbReference type="ARBA" id="ARBA00010617"/>
    </source>
</evidence>
<keyword evidence="11" id="KW-0472">Membrane</keyword>
<evidence type="ECO:0000313" key="13">
    <source>
        <dbReference type="Proteomes" id="UP000028045"/>
    </source>
</evidence>
<dbReference type="PRINTS" id="PR00465">
    <property type="entry name" value="EP450IV"/>
</dbReference>
<dbReference type="HOGENOM" id="CLU_001570_14_2_1"/>
<dbReference type="Gene3D" id="1.10.630.10">
    <property type="entry name" value="Cytochrome P450"/>
    <property type="match status" value="1"/>
</dbReference>
<proteinExistence type="inferred from homology"/>
<dbReference type="GO" id="GO:0020037">
    <property type="term" value="F:heme binding"/>
    <property type="evidence" value="ECO:0007669"/>
    <property type="project" value="InterPro"/>
</dbReference>
<keyword evidence="11" id="KW-1133">Transmembrane helix</keyword>
<keyword evidence="6 10" id="KW-0560">Oxidoreductase</keyword>
<dbReference type="InterPro" id="IPR002403">
    <property type="entry name" value="Cyt_P450_E_grp-IV"/>
</dbReference>
<keyword evidence="4 9" id="KW-0349">Heme</keyword>
<dbReference type="GO" id="GO:0005506">
    <property type="term" value="F:iron ion binding"/>
    <property type="evidence" value="ECO:0007669"/>
    <property type="project" value="InterPro"/>
</dbReference>
<dbReference type="GO" id="GO:0016705">
    <property type="term" value="F:oxidoreductase activity, acting on paired donors, with incorporation or reduction of molecular oxygen"/>
    <property type="evidence" value="ECO:0007669"/>
    <property type="project" value="InterPro"/>
</dbReference>
<dbReference type="PANTHER" id="PTHR24305:SF235">
    <property type="entry name" value="CYTOCHROME P450 MONOOXYGENASE APDB-RELATED"/>
    <property type="match status" value="1"/>
</dbReference>
<keyword evidence="11" id="KW-0812">Transmembrane</keyword>
<keyword evidence="5 9" id="KW-0479">Metal-binding</keyword>
<evidence type="ECO:0000313" key="12">
    <source>
        <dbReference type="EMBL" id="KEY69812.1"/>
    </source>
</evidence>
<comment type="cofactor">
    <cofactor evidence="1 9">
        <name>heme</name>
        <dbReference type="ChEBI" id="CHEBI:30413"/>
    </cofactor>
</comment>
<evidence type="ECO:0000256" key="4">
    <source>
        <dbReference type="ARBA" id="ARBA00022617"/>
    </source>
</evidence>
<evidence type="ECO:0008006" key="14">
    <source>
        <dbReference type="Google" id="ProtNLM"/>
    </source>
</evidence>
<sequence>MSVSSLVLILVTPILLVLICTLLTTMHAPIPGPLLLKHTALPLLYAETIAGSRDRFLTALHKAHGPVVQIAPRHVSIGDTAGVRALSAAGRRLDRNFALPFFHNYGAENLVATVNGALHYERRRPLRSIYAARMAESHELSGVIMGAAQSMVDLARQEARVDGRIEAKRLLHFAILDIMSVVVYGSANRICTLTDTQQRAAWQPEVDFQTQRFLSPAAAVMFLLPSITMWLRKTGLAPHAIAGKYPAGHISDSLGRTAWDTIQLQDSSHSHSFESLMHRFYTHFHSNGPTAAVPSVEYILSDCLDHFWAGVTTTTDAMAPLLRHLSKPGNAERQQRLRHEILGSAAEAGVSVTNLSAQQLKQLPFLNAVIRETLRLHPPIAFNVERRVNEKQGISVHGCTIPLGWEVTAPAMAMQKSEHVFLDAAAWRPERWLNREPDRDVDATSKEEVRKMKAHFFAFGSGPRMCLGLNVAYSIMRGLVAGIYGTVKTQMEVDEHAKKIQSSKEQPYYSKKQEPEGVMAFVAEKKAKVWLNIVDS</sequence>
<dbReference type="OrthoDB" id="1470350at2759"/>
<feature type="binding site" description="axial binding residue" evidence="9">
    <location>
        <position position="466"/>
    </location>
    <ligand>
        <name>heme</name>
        <dbReference type="ChEBI" id="CHEBI:30413"/>
    </ligand>
    <ligandPart>
        <name>Fe</name>
        <dbReference type="ChEBI" id="CHEBI:18248"/>
    </ligandPart>
</feature>
<dbReference type="EMBL" id="KL648512">
    <property type="protein sequence ID" value="KEY69812.1"/>
    <property type="molecule type" value="Genomic_DNA"/>
</dbReference>
<protein>
    <recommendedName>
        <fullName evidence="14">Cytochrome P450</fullName>
    </recommendedName>
</protein>
<reference evidence="12 13" key="1">
    <citation type="journal article" date="2014" name="BMC Genomics">
        <title>Comparative genome sequencing reveals chemotype-specific gene clusters in the toxigenic black mold Stachybotrys.</title>
        <authorList>
            <person name="Semeiks J."/>
            <person name="Borek D."/>
            <person name="Otwinowski Z."/>
            <person name="Grishin N.V."/>
        </authorList>
    </citation>
    <scope>NUCLEOTIDE SEQUENCE [LARGE SCALE GENOMIC DNA]</scope>
    <source>
        <strain evidence="13">CBS 109288 / IBT 7711</strain>
    </source>
</reference>
<dbReference type="Pfam" id="PF00067">
    <property type="entry name" value="p450"/>
    <property type="match status" value="1"/>
</dbReference>
<dbReference type="Proteomes" id="UP000028045">
    <property type="component" value="Unassembled WGS sequence"/>
</dbReference>
<dbReference type="GO" id="GO:0004497">
    <property type="term" value="F:monooxygenase activity"/>
    <property type="evidence" value="ECO:0007669"/>
    <property type="project" value="UniProtKB-KW"/>
</dbReference>
<evidence type="ECO:0000256" key="10">
    <source>
        <dbReference type="RuleBase" id="RU000461"/>
    </source>
</evidence>
<keyword evidence="8 10" id="KW-0503">Monooxygenase</keyword>
<evidence type="ECO:0000256" key="8">
    <source>
        <dbReference type="ARBA" id="ARBA00023033"/>
    </source>
</evidence>
<dbReference type="InterPro" id="IPR001128">
    <property type="entry name" value="Cyt_P450"/>
</dbReference>
<accession>A0A084AWY3</accession>
<dbReference type="SUPFAM" id="SSF48264">
    <property type="entry name" value="Cytochrome P450"/>
    <property type="match status" value="1"/>
</dbReference>
<dbReference type="PROSITE" id="PS00086">
    <property type="entry name" value="CYTOCHROME_P450"/>
    <property type="match status" value="1"/>
</dbReference>
<gene>
    <name evidence="12" type="ORF">S7711_08596</name>
</gene>
<evidence type="ECO:0000256" key="7">
    <source>
        <dbReference type="ARBA" id="ARBA00023004"/>
    </source>
</evidence>
<dbReference type="InterPro" id="IPR017972">
    <property type="entry name" value="Cyt_P450_CS"/>
</dbReference>
<organism evidence="12 13">
    <name type="scientific">Stachybotrys chartarum (strain CBS 109288 / IBT 7711)</name>
    <name type="common">Toxic black mold</name>
    <name type="synonym">Stilbospora chartarum</name>
    <dbReference type="NCBI Taxonomy" id="1280523"/>
    <lineage>
        <taxon>Eukaryota</taxon>
        <taxon>Fungi</taxon>
        <taxon>Dikarya</taxon>
        <taxon>Ascomycota</taxon>
        <taxon>Pezizomycotina</taxon>
        <taxon>Sordariomycetes</taxon>
        <taxon>Hypocreomycetidae</taxon>
        <taxon>Hypocreales</taxon>
        <taxon>Stachybotryaceae</taxon>
        <taxon>Stachybotrys</taxon>
    </lineage>
</organism>
<evidence type="ECO:0000256" key="1">
    <source>
        <dbReference type="ARBA" id="ARBA00001971"/>
    </source>
</evidence>
<feature type="transmembrane region" description="Helical" evidence="11">
    <location>
        <begin position="6"/>
        <end position="28"/>
    </location>
</feature>
<evidence type="ECO:0000256" key="5">
    <source>
        <dbReference type="ARBA" id="ARBA00022723"/>
    </source>
</evidence>
<comment type="similarity">
    <text evidence="3 10">Belongs to the cytochrome P450 family.</text>
</comment>
<comment type="pathway">
    <text evidence="2">Mycotoxin biosynthesis.</text>
</comment>